<feature type="signal peptide" evidence="2">
    <location>
        <begin position="1"/>
        <end position="26"/>
    </location>
</feature>
<evidence type="ECO:0000256" key="1">
    <source>
        <dbReference type="SAM" id="MobiDB-lite"/>
    </source>
</evidence>
<protein>
    <recommendedName>
        <fullName evidence="3">DUF5077 domain-containing protein</fullName>
    </recommendedName>
</protein>
<feature type="domain" description="DUF5077" evidence="3">
    <location>
        <begin position="57"/>
        <end position="172"/>
    </location>
</feature>
<dbReference type="AlphaFoldDB" id="A0A0U3AX56"/>
<sequence length="452" mass="51189">MKLNSLKRKTPLIALLLLLVGINLSACNGSGNPDTDQPLAQKPEPVSELPDGQPYTLPIGTNSWVENNPQITEQLMSESGIRDWKRAEHQPVIYFATDQAMDITLGLRGKIAAESAQLRVQIGEQQHQLSIDNHANDDIPAGKFSLEEPGYHAIRLSRTSDGEAIDLDQLLIWPDSADPGLTYLTDNSYWGRRGPSVHFSYEMSANRDIQWFYSQLQVPVGEDVPGSYYMANGFAEGYFGIQVNSDIERRVLFSVWSPYQTDNPEDIPPELRIELLRKGDGVYTGEFGNEGSGGQSYLKYNWQSDKTYEFLLQVQPDGETHTDYSAWFKPDDEQQWQLIASFRRPDTQTWASRLHSFLENFLTQYGDRHRSAWYSNQWARDTQGNWHELTRATLTADATARDGDRLDYNGEANERGFLLENGGFIYPPAELDTAHERTALGQPPEIDFDTLP</sequence>
<name>A0A0U3AX56_9ALTE</name>
<dbReference type="EMBL" id="CP013650">
    <property type="protein sequence ID" value="ALS98687.1"/>
    <property type="molecule type" value="Genomic_DNA"/>
</dbReference>
<gene>
    <name evidence="4" type="ORF">AT746_10675</name>
</gene>
<dbReference type="InterPro" id="IPR031712">
    <property type="entry name" value="DUF5077"/>
</dbReference>
<dbReference type="Pfam" id="PF16871">
    <property type="entry name" value="DUF5077"/>
    <property type="match status" value="1"/>
</dbReference>
<dbReference type="Proteomes" id="UP000068447">
    <property type="component" value="Chromosome"/>
</dbReference>
<dbReference type="InterPro" id="IPR021862">
    <property type="entry name" value="DUF3472"/>
</dbReference>
<evidence type="ECO:0000259" key="3">
    <source>
        <dbReference type="Pfam" id="PF16871"/>
    </source>
</evidence>
<evidence type="ECO:0000256" key="2">
    <source>
        <dbReference type="SAM" id="SignalP"/>
    </source>
</evidence>
<keyword evidence="5" id="KW-1185">Reference proteome</keyword>
<evidence type="ECO:0000313" key="4">
    <source>
        <dbReference type="EMBL" id="ALS98687.1"/>
    </source>
</evidence>
<keyword evidence="2" id="KW-0732">Signal</keyword>
<evidence type="ECO:0000313" key="5">
    <source>
        <dbReference type="Proteomes" id="UP000068447"/>
    </source>
</evidence>
<dbReference type="STRING" id="1526571.AT746_10675"/>
<accession>A0A0U3AX56</accession>
<dbReference type="KEGG" id="lal:AT746_10675"/>
<feature type="chain" id="PRO_5006836229" description="DUF5077 domain-containing protein" evidence="2">
    <location>
        <begin position="27"/>
        <end position="452"/>
    </location>
</feature>
<reference evidence="4 5" key="1">
    <citation type="submission" date="2015-12" db="EMBL/GenBank/DDBJ databases">
        <title>Complete genome of Lacimicrobium alkaliphilum KCTC 32984.</title>
        <authorList>
            <person name="Kim S.-G."/>
            <person name="Lee Y.-J."/>
        </authorList>
    </citation>
    <scope>NUCLEOTIDE SEQUENCE [LARGE SCALE GENOMIC DNA]</scope>
    <source>
        <strain evidence="4 5">YelD216</strain>
    </source>
</reference>
<dbReference type="Pfam" id="PF11958">
    <property type="entry name" value="DUF3472"/>
    <property type="match status" value="1"/>
</dbReference>
<feature type="region of interest" description="Disordered" evidence="1">
    <location>
        <begin position="31"/>
        <end position="52"/>
    </location>
</feature>
<proteinExistence type="predicted"/>
<dbReference type="RefSeq" id="WP_062480145.1">
    <property type="nucleotide sequence ID" value="NZ_CP013650.1"/>
</dbReference>
<organism evidence="4 5">
    <name type="scientific">Lacimicrobium alkaliphilum</name>
    <dbReference type="NCBI Taxonomy" id="1526571"/>
    <lineage>
        <taxon>Bacteria</taxon>
        <taxon>Pseudomonadati</taxon>
        <taxon>Pseudomonadota</taxon>
        <taxon>Gammaproteobacteria</taxon>
        <taxon>Alteromonadales</taxon>
        <taxon>Alteromonadaceae</taxon>
        <taxon>Lacimicrobium</taxon>
    </lineage>
</organism>